<keyword evidence="5 6" id="KW-0411">Iron-sulfur</keyword>
<comment type="similarity">
    <text evidence="6">Belongs to the Mrp/NBP35 ATP-binding proteins family.</text>
</comment>
<dbReference type="GO" id="GO:0051539">
    <property type="term" value="F:4 iron, 4 sulfur cluster binding"/>
    <property type="evidence" value="ECO:0007669"/>
    <property type="project" value="TreeGrafter"/>
</dbReference>
<dbReference type="PANTHER" id="PTHR42961:SF2">
    <property type="entry name" value="IRON-SULFUR PROTEIN NUBPL"/>
    <property type="match status" value="1"/>
</dbReference>
<dbReference type="AlphaFoldDB" id="A0A412IJB4"/>
<dbReference type="GO" id="GO:0046872">
    <property type="term" value="F:metal ion binding"/>
    <property type="evidence" value="ECO:0007669"/>
    <property type="project" value="UniProtKB-KW"/>
</dbReference>
<comment type="function">
    <text evidence="6">Binds and transfers iron-sulfur (Fe-S) clusters to target apoproteins. Can hydrolyze ATP.</text>
</comment>
<evidence type="ECO:0000313" key="8">
    <source>
        <dbReference type="Proteomes" id="UP000283295"/>
    </source>
</evidence>
<keyword evidence="6" id="KW-0378">Hydrolase</keyword>
<proteinExistence type="inferred from homology"/>
<dbReference type="Gene3D" id="3.40.50.300">
    <property type="entry name" value="P-loop containing nucleotide triphosphate hydrolases"/>
    <property type="match status" value="1"/>
</dbReference>
<evidence type="ECO:0000256" key="6">
    <source>
        <dbReference type="HAMAP-Rule" id="MF_02040"/>
    </source>
</evidence>
<evidence type="ECO:0000256" key="5">
    <source>
        <dbReference type="ARBA" id="ARBA00023014"/>
    </source>
</evidence>
<keyword evidence="1 6" id="KW-0479">Metal-binding</keyword>
<dbReference type="InterPro" id="IPR033756">
    <property type="entry name" value="YlxH/NBP35"/>
</dbReference>
<dbReference type="Pfam" id="PF10609">
    <property type="entry name" value="ParA"/>
    <property type="match status" value="1"/>
</dbReference>
<comment type="caution">
    <text evidence="7">The sequence shown here is derived from an EMBL/GenBank/DDBJ whole genome shotgun (WGS) entry which is preliminary data.</text>
</comment>
<accession>A0A412IJB4</accession>
<keyword evidence="3 6" id="KW-0067">ATP-binding</keyword>
<feature type="binding site" evidence="6">
    <location>
        <begin position="44"/>
        <end position="51"/>
    </location>
    <ligand>
        <name>ATP</name>
        <dbReference type="ChEBI" id="CHEBI:30616"/>
    </ligand>
</feature>
<gene>
    <name evidence="7" type="ORF">DWX94_12295</name>
</gene>
<dbReference type="HAMAP" id="MF_02040">
    <property type="entry name" value="Mrp_NBP35"/>
    <property type="match status" value="1"/>
</dbReference>
<evidence type="ECO:0000313" key="7">
    <source>
        <dbReference type="EMBL" id="RGS37500.1"/>
    </source>
</evidence>
<evidence type="ECO:0000256" key="3">
    <source>
        <dbReference type="ARBA" id="ARBA00022840"/>
    </source>
</evidence>
<keyword evidence="2 6" id="KW-0547">Nucleotide-binding</keyword>
<protein>
    <recommendedName>
        <fullName evidence="6">Iron-sulfur cluster carrier protein</fullName>
    </recommendedName>
</protein>
<dbReference type="EMBL" id="QRVK01000044">
    <property type="protein sequence ID" value="RGS37500.1"/>
    <property type="molecule type" value="Genomic_DNA"/>
</dbReference>
<dbReference type="FunFam" id="3.40.50.300:FF:001119">
    <property type="entry name" value="Iron-sulfur cluster carrier protein"/>
    <property type="match status" value="1"/>
</dbReference>
<evidence type="ECO:0000256" key="4">
    <source>
        <dbReference type="ARBA" id="ARBA00023004"/>
    </source>
</evidence>
<dbReference type="InterPro" id="IPR027417">
    <property type="entry name" value="P-loop_NTPase"/>
</dbReference>
<evidence type="ECO:0000256" key="1">
    <source>
        <dbReference type="ARBA" id="ARBA00022723"/>
    </source>
</evidence>
<dbReference type="OrthoDB" id="9809679at2"/>
<dbReference type="Proteomes" id="UP000283295">
    <property type="component" value="Unassembled WGS sequence"/>
</dbReference>
<organism evidence="7 8">
    <name type="scientific">Coprococcus eutactus</name>
    <dbReference type="NCBI Taxonomy" id="33043"/>
    <lineage>
        <taxon>Bacteria</taxon>
        <taxon>Bacillati</taxon>
        <taxon>Bacillota</taxon>
        <taxon>Clostridia</taxon>
        <taxon>Lachnospirales</taxon>
        <taxon>Lachnospiraceae</taxon>
        <taxon>Coprococcus</taxon>
    </lineage>
</organism>
<reference evidence="7 8" key="1">
    <citation type="submission" date="2018-08" db="EMBL/GenBank/DDBJ databases">
        <title>A genome reference for cultivated species of the human gut microbiota.</title>
        <authorList>
            <person name="Zou Y."/>
            <person name="Xue W."/>
            <person name="Luo G."/>
        </authorList>
    </citation>
    <scope>NUCLEOTIDE SEQUENCE [LARGE SCALE GENOMIC DNA]</scope>
    <source>
        <strain evidence="7 8">AF22-21</strain>
    </source>
</reference>
<dbReference type="InterPro" id="IPR044304">
    <property type="entry name" value="NUBPL-like"/>
</dbReference>
<dbReference type="GO" id="GO:0016887">
    <property type="term" value="F:ATP hydrolysis activity"/>
    <property type="evidence" value="ECO:0007669"/>
    <property type="project" value="UniProtKB-UniRule"/>
</dbReference>
<dbReference type="GO" id="GO:0016226">
    <property type="term" value="P:iron-sulfur cluster assembly"/>
    <property type="evidence" value="ECO:0007669"/>
    <property type="project" value="InterPro"/>
</dbReference>
<evidence type="ECO:0000256" key="2">
    <source>
        <dbReference type="ARBA" id="ARBA00022741"/>
    </source>
</evidence>
<dbReference type="InterPro" id="IPR019591">
    <property type="entry name" value="Mrp/NBP35_ATP-bd"/>
</dbReference>
<sequence>MSENCTHNCSSCGQSCSSRTEPQSLIINAHPDSHIKHIIAVVSGKGGVGKSSVTCQLAVLMQRMGFKTAILDADITGPSIPKAFGVNKTPEAEGDYLYPDETKTGIKIMSVNLLLDDETTPVLWRGPIIAGTVKQFYSDIIWGDVDYMFIDCPPGTGDVPLTIFQSIPIDGVVVVTTPQNLVSVIVGKAVHMADSMNIPVIGMIENMSYFECPDCGNKHYIFGKSRLEEVMKELYIGNAIRLPINPKLADLMDQGNVEDMNANADLQEMADLISSYDPDKL</sequence>
<dbReference type="GO" id="GO:0005524">
    <property type="term" value="F:ATP binding"/>
    <property type="evidence" value="ECO:0007669"/>
    <property type="project" value="UniProtKB-UniRule"/>
</dbReference>
<keyword evidence="4 6" id="KW-0408">Iron</keyword>
<dbReference type="SUPFAM" id="SSF52540">
    <property type="entry name" value="P-loop containing nucleoside triphosphate hydrolases"/>
    <property type="match status" value="1"/>
</dbReference>
<dbReference type="GO" id="GO:0140663">
    <property type="term" value="F:ATP-dependent FeS chaperone activity"/>
    <property type="evidence" value="ECO:0007669"/>
    <property type="project" value="InterPro"/>
</dbReference>
<name>A0A412IJB4_9FIRM</name>
<dbReference type="PANTHER" id="PTHR42961">
    <property type="entry name" value="IRON-SULFUR PROTEIN NUBPL"/>
    <property type="match status" value="1"/>
</dbReference>
<dbReference type="CDD" id="cd02037">
    <property type="entry name" value="Mrp_NBP35"/>
    <property type="match status" value="1"/>
</dbReference>
<comment type="subunit">
    <text evidence="6">Homodimer.</text>
</comment>